<accession>A0A1Y3VRS0</accession>
<evidence type="ECO:0000313" key="2">
    <source>
        <dbReference type="EMBL" id="OUP59575.1"/>
    </source>
</evidence>
<reference evidence="2" key="2">
    <citation type="journal article" date="2018" name="BMC Genomics">
        <title>Whole genome sequencing and function prediction of 133 gut anaerobes isolated from chicken caecum in pure cultures.</title>
        <authorList>
            <person name="Medvecky M."/>
            <person name="Cejkova D."/>
            <person name="Polansky O."/>
            <person name="Karasova D."/>
            <person name="Kubasova T."/>
            <person name="Cizek A."/>
            <person name="Rychlik I."/>
        </authorList>
    </citation>
    <scope>NUCLEOTIDE SEQUENCE</scope>
    <source>
        <strain evidence="2">An178</strain>
    </source>
</reference>
<reference evidence="1" key="3">
    <citation type="submission" date="2023-01" db="EMBL/GenBank/DDBJ databases">
        <title>Human gut microbiome strain richness.</title>
        <authorList>
            <person name="Chen-Liaw A."/>
        </authorList>
    </citation>
    <scope>NUCLEOTIDE SEQUENCE</scope>
    <source>
        <strain evidence="1">D55st1_G4_D55t1_190419</strain>
    </source>
</reference>
<gene>
    <name evidence="2" type="ORF">B5F14_07070</name>
    <name evidence="1" type="ORF">POG00_03385</name>
</gene>
<name>A0A1Y3VRS0_9FIRM</name>
<dbReference type="SUPFAM" id="SSF88946">
    <property type="entry name" value="Sigma2 domain of RNA polymerase sigma factors"/>
    <property type="match status" value="1"/>
</dbReference>
<dbReference type="GO" id="GO:0006352">
    <property type="term" value="P:DNA-templated transcription initiation"/>
    <property type="evidence" value="ECO:0007669"/>
    <property type="project" value="InterPro"/>
</dbReference>
<dbReference type="InterPro" id="IPR013325">
    <property type="entry name" value="RNA_pol_sigma_r2"/>
</dbReference>
<proteinExistence type="predicted"/>
<dbReference type="Proteomes" id="UP001220658">
    <property type="component" value="Unassembled WGS sequence"/>
</dbReference>
<organism evidence="2 3">
    <name type="scientific">Faecalitalea cylindroides</name>
    <dbReference type="NCBI Taxonomy" id="39483"/>
    <lineage>
        <taxon>Bacteria</taxon>
        <taxon>Bacillati</taxon>
        <taxon>Bacillota</taxon>
        <taxon>Erysipelotrichia</taxon>
        <taxon>Erysipelotrichales</taxon>
        <taxon>Erysipelotrichaceae</taxon>
        <taxon>Faecalitalea</taxon>
    </lineage>
</organism>
<comment type="caution">
    <text evidence="2">The sequence shown here is derived from an EMBL/GenBank/DDBJ whole genome shotgun (WGS) entry which is preliminary data.</text>
</comment>
<dbReference type="EMBL" id="NFKM01000013">
    <property type="protein sequence ID" value="OUP59575.1"/>
    <property type="molecule type" value="Genomic_DNA"/>
</dbReference>
<dbReference type="EMBL" id="JAQNCK010000006">
    <property type="protein sequence ID" value="MDC0827748.1"/>
    <property type="molecule type" value="Genomic_DNA"/>
</dbReference>
<dbReference type="Proteomes" id="UP000195447">
    <property type="component" value="Unassembled WGS sequence"/>
</dbReference>
<dbReference type="Gene3D" id="1.10.1740.10">
    <property type="match status" value="1"/>
</dbReference>
<evidence type="ECO:0008006" key="4">
    <source>
        <dbReference type="Google" id="ProtNLM"/>
    </source>
</evidence>
<protein>
    <recommendedName>
        <fullName evidence="4">RNA polymerase sigma factor SigS</fullName>
    </recommendedName>
</protein>
<dbReference type="GO" id="GO:0003700">
    <property type="term" value="F:DNA-binding transcription factor activity"/>
    <property type="evidence" value="ECO:0007669"/>
    <property type="project" value="InterPro"/>
</dbReference>
<evidence type="ECO:0000313" key="1">
    <source>
        <dbReference type="EMBL" id="MDC0827748.1"/>
    </source>
</evidence>
<reference evidence="3" key="1">
    <citation type="submission" date="2017-04" db="EMBL/GenBank/DDBJ databases">
        <title>Function of individual gut microbiota members based on whole genome sequencing of pure cultures obtained from chicken caecum.</title>
        <authorList>
            <person name="Medvecky M."/>
            <person name="Cejkova D."/>
            <person name="Polansky O."/>
            <person name="Karasova D."/>
            <person name="Kubasova T."/>
            <person name="Cizek A."/>
            <person name="Rychlik I."/>
        </authorList>
    </citation>
    <scope>NUCLEOTIDE SEQUENCE [LARGE SCALE GENOMIC DNA]</scope>
    <source>
        <strain evidence="3">An178</strain>
    </source>
</reference>
<sequence length="198" mass="23896">MKKENVNELIYNYYQKDEYALKEIIEFYRPMVIKILQEKCDFQDNRTAIYKDVLSRADYLLVKCLEHFRYGYNGSFTSFYRRSLYNMVVNVVRSYSRERTISYKMLPIYHYVKEDSKYLDLNNAISQSNESVHEEVMLHLEVEEKLTDAKNVFTELDLKILELKQEGFSTAFIAEKLQMNVRSIRYRINKMKKYILSD</sequence>
<evidence type="ECO:0000313" key="3">
    <source>
        <dbReference type="Proteomes" id="UP000195447"/>
    </source>
</evidence>
<dbReference type="GeneID" id="79876460"/>
<dbReference type="RefSeq" id="WP_035402332.1">
    <property type="nucleotide sequence ID" value="NZ_CABKSV010000071.1"/>
</dbReference>
<keyword evidence="3" id="KW-1185">Reference proteome</keyword>
<dbReference type="AlphaFoldDB" id="A0A1Y3VRS0"/>